<gene>
    <name evidence="7" type="ORF">AMYX_08530</name>
</gene>
<feature type="region of interest" description="Disordered" evidence="5">
    <location>
        <begin position="485"/>
        <end position="508"/>
    </location>
</feature>
<dbReference type="InterPro" id="IPR014146">
    <property type="entry name" value="LigD_ligase_dom"/>
</dbReference>
<comment type="similarity">
    <text evidence="1">Belongs to the ATP-dependent DNA ligase family.</text>
</comment>
<comment type="caution">
    <text evidence="7">The sequence shown here is derived from an EMBL/GenBank/DDBJ whole genome shotgun (WGS) entry which is preliminary data.</text>
</comment>
<dbReference type="InterPro" id="IPR012309">
    <property type="entry name" value="DNA_ligase_ATP-dep_C"/>
</dbReference>
<dbReference type="PROSITE" id="PS00697">
    <property type="entry name" value="DNA_LIGASE_A1"/>
    <property type="match status" value="1"/>
</dbReference>
<accession>A0A7I9VI72</accession>
<name>A0A7I9VI72_9BACT</name>
<feature type="compositionally biased region" description="Basic and acidic residues" evidence="5">
    <location>
        <begin position="490"/>
        <end position="508"/>
    </location>
</feature>
<dbReference type="Pfam" id="PF13298">
    <property type="entry name" value="LigD_N"/>
    <property type="match status" value="1"/>
</dbReference>
<dbReference type="CDD" id="cd07971">
    <property type="entry name" value="OBF_DNA_ligase_LigD"/>
    <property type="match status" value="1"/>
</dbReference>
<evidence type="ECO:0000313" key="8">
    <source>
        <dbReference type="Proteomes" id="UP000503640"/>
    </source>
</evidence>
<dbReference type="EMBL" id="BJTG01000002">
    <property type="protein sequence ID" value="GEJ56112.1"/>
    <property type="molecule type" value="Genomic_DNA"/>
</dbReference>
<dbReference type="InterPro" id="IPR050191">
    <property type="entry name" value="ATP-dep_DNA_ligase"/>
</dbReference>
<evidence type="ECO:0000256" key="1">
    <source>
        <dbReference type="ARBA" id="ARBA00007572"/>
    </source>
</evidence>
<evidence type="ECO:0000256" key="4">
    <source>
        <dbReference type="ARBA" id="ARBA00034003"/>
    </source>
</evidence>
<dbReference type="GO" id="GO:0006281">
    <property type="term" value="P:DNA repair"/>
    <property type="evidence" value="ECO:0007669"/>
    <property type="project" value="InterPro"/>
</dbReference>
<dbReference type="GO" id="GO:0003910">
    <property type="term" value="F:DNA ligase (ATP) activity"/>
    <property type="evidence" value="ECO:0007669"/>
    <property type="project" value="UniProtKB-EC"/>
</dbReference>
<dbReference type="EC" id="6.5.1.1" evidence="2"/>
<dbReference type="RefSeq" id="WP_176063295.1">
    <property type="nucleotide sequence ID" value="NZ_BJTG01000002.1"/>
</dbReference>
<dbReference type="InterPro" id="IPR012340">
    <property type="entry name" value="NA-bd_OB-fold"/>
</dbReference>
<dbReference type="Gene3D" id="3.30.470.30">
    <property type="entry name" value="DNA ligase/mRNA capping enzyme"/>
    <property type="match status" value="1"/>
</dbReference>
<dbReference type="PROSITE" id="PS00333">
    <property type="entry name" value="DNA_LIGASE_A2"/>
    <property type="match status" value="1"/>
</dbReference>
<dbReference type="PROSITE" id="PS50160">
    <property type="entry name" value="DNA_LIGASE_A3"/>
    <property type="match status" value="1"/>
</dbReference>
<sequence length="508" mass="55804">MGKLDVYDAKRDFHVTPEPPGDRPRPRRAGPLTFMIHKHHARRLHYDLRLELDGVLASWSVPKGPSYDPAVKRLAVETEDHPLAYGGFEGRIPDGEYGAGDSLIWDRGTWDTVPPGQAAQQKRKGHIEAELSGEKLRGRWHLVRTRGEGGKPAWLFFKAKDDAADARFDVVGERPESVVSGRRVTRGPVAAKTLRAAHPPPVDLLLRVWPPMLATLATEAEVHPGDRLEVKYDGFRALAGLSGGKVSLQSRNGLDLGPRFPAVAAALGHLVVGEAVLDGEVVASGGGGSAFEALHGDGSRVVYAVFDLLWLDGEDLRARPLEERRELLESLLAGAPPLLRLAEEVEGPVRKALARARREGWEGLVAKRPGSRYEGRRSRAWLKVKLLGGQELAVVGYTPLKGGAAGIGALLLAVREGRRFVYAGKVGTGYTEAVRRELQRRLDPDRIDAPAAEGAPRMRDARWVTPRLVAEVAFTEWTSDGRLRHPSFKGLRDDKRPEEAVRERPRGR</sequence>
<evidence type="ECO:0000313" key="7">
    <source>
        <dbReference type="EMBL" id="GEJ56112.1"/>
    </source>
</evidence>
<dbReference type="GO" id="GO:0005524">
    <property type="term" value="F:ATP binding"/>
    <property type="evidence" value="ECO:0007669"/>
    <property type="project" value="InterPro"/>
</dbReference>
<feature type="compositionally biased region" description="Basic and acidic residues" evidence="5">
    <location>
        <begin position="10"/>
        <end position="24"/>
    </location>
</feature>
<dbReference type="CDD" id="cd07906">
    <property type="entry name" value="Adenylation_DNA_ligase_LigD_LigC"/>
    <property type="match status" value="1"/>
</dbReference>
<evidence type="ECO:0000259" key="6">
    <source>
        <dbReference type="PROSITE" id="PS50160"/>
    </source>
</evidence>
<evidence type="ECO:0000256" key="3">
    <source>
        <dbReference type="ARBA" id="ARBA00022598"/>
    </source>
</evidence>
<dbReference type="PANTHER" id="PTHR45674:SF4">
    <property type="entry name" value="DNA LIGASE 1"/>
    <property type="match status" value="1"/>
</dbReference>
<dbReference type="SUPFAM" id="SSF56091">
    <property type="entry name" value="DNA ligase/mRNA capping enzyme, catalytic domain"/>
    <property type="match status" value="1"/>
</dbReference>
<reference evidence="8" key="1">
    <citation type="journal article" date="2020" name="Appl. Environ. Microbiol.">
        <title>Diazotrophic Anaeromyxobacter Isolates from Soils.</title>
        <authorList>
            <person name="Masuda Y."/>
            <person name="Yamanaka H."/>
            <person name="Xu Z.X."/>
            <person name="Shiratori Y."/>
            <person name="Aono T."/>
            <person name="Amachi S."/>
            <person name="Senoo K."/>
            <person name="Itoh H."/>
        </authorList>
    </citation>
    <scope>NUCLEOTIDE SEQUENCE [LARGE SCALE GENOMIC DNA]</scope>
    <source>
        <strain evidence="8">R267</strain>
    </source>
</reference>
<dbReference type="Gene3D" id="3.30.1490.70">
    <property type="match status" value="1"/>
</dbReference>
<dbReference type="GO" id="GO:0006310">
    <property type="term" value="P:DNA recombination"/>
    <property type="evidence" value="ECO:0007669"/>
    <property type="project" value="InterPro"/>
</dbReference>
<feature type="region of interest" description="Disordered" evidence="5">
    <location>
        <begin position="10"/>
        <end position="29"/>
    </location>
</feature>
<dbReference type="InterPro" id="IPR014144">
    <property type="entry name" value="LigD_PE_domain"/>
</dbReference>
<dbReference type="Pfam" id="PF01068">
    <property type="entry name" value="DNA_ligase_A_M"/>
    <property type="match status" value="1"/>
</dbReference>
<dbReference type="InterPro" id="IPR012310">
    <property type="entry name" value="DNA_ligase_ATP-dep_cent"/>
</dbReference>
<dbReference type="NCBIfam" id="TIGR02777">
    <property type="entry name" value="LigD_PE_dom"/>
    <property type="match status" value="1"/>
</dbReference>
<keyword evidence="3" id="KW-0436">Ligase</keyword>
<protein>
    <recommendedName>
        <fullName evidence="2">DNA ligase (ATP)</fullName>
        <ecNumber evidence="2">6.5.1.1</ecNumber>
    </recommendedName>
</protein>
<dbReference type="Pfam" id="PF04679">
    <property type="entry name" value="DNA_ligase_A_C"/>
    <property type="match status" value="1"/>
</dbReference>
<evidence type="ECO:0000256" key="5">
    <source>
        <dbReference type="SAM" id="MobiDB-lite"/>
    </source>
</evidence>
<dbReference type="SUPFAM" id="SSF50249">
    <property type="entry name" value="Nucleic acid-binding proteins"/>
    <property type="match status" value="1"/>
</dbReference>
<keyword evidence="8" id="KW-1185">Reference proteome</keyword>
<dbReference type="InterPro" id="IPR016059">
    <property type="entry name" value="DNA_ligase_ATP-dep_CS"/>
</dbReference>
<proteinExistence type="inferred from homology"/>
<organism evidence="7 8">
    <name type="scientific">Anaeromyxobacter diazotrophicus</name>
    <dbReference type="NCBI Taxonomy" id="2590199"/>
    <lineage>
        <taxon>Bacteria</taxon>
        <taxon>Pseudomonadati</taxon>
        <taxon>Myxococcota</taxon>
        <taxon>Myxococcia</taxon>
        <taxon>Myxococcales</taxon>
        <taxon>Cystobacterineae</taxon>
        <taxon>Anaeromyxobacteraceae</taxon>
        <taxon>Anaeromyxobacter</taxon>
    </lineage>
</organism>
<feature type="domain" description="ATP-dependent DNA ligase family profile" evidence="6">
    <location>
        <begin position="294"/>
        <end position="385"/>
    </location>
</feature>
<dbReference type="Proteomes" id="UP000503640">
    <property type="component" value="Unassembled WGS sequence"/>
</dbReference>
<evidence type="ECO:0000256" key="2">
    <source>
        <dbReference type="ARBA" id="ARBA00012727"/>
    </source>
</evidence>
<dbReference type="PANTHER" id="PTHR45674">
    <property type="entry name" value="DNA LIGASE 1/3 FAMILY MEMBER"/>
    <property type="match status" value="1"/>
</dbReference>
<dbReference type="Gene3D" id="2.40.50.140">
    <property type="entry name" value="Nucleic acid-binding proteins"/>
    <property type="match status" value="1"/>
</dbReference>
<dbReference type="AlphaFoldDB" id="A0A7I9VI72"/>
<comment type="catalytic activity">
    <reaction evidence="4">
        <text>ATP + (deoxyribonucleotide)n-3'-hydroxyl + 5'-phospho-(deoxyribonucleotide)m = (deoxyribonucleotide)n+m + AMP + diphosphate.</text>
        <dbReference type="EC" id="6.5.1.1"/>
    </reaction>
</comment>
<dbReference type="NCBIfam" id="TIGR02779">
    <property type="entry name" value="NHEJ_ligase_lig"/>
    <property type="match status" value="1"/>
</dbReference>